<dbReference type="InterPro" id="IPR042099">
    <property type="entry name" value="ANL_N_sf"/>
</dbReference>
<dbReference type="RefSeq" id="WP_183342367.1">
    <property type="nucleotide sequence ID" value="NZ_JACHNU010000002.1"/>
</dbReference>
<proteinExistence type="inferred from homology"/>
<organism evidence="5 6">
    <name type="scientific">Conexibacter arvalis</name>
    <dbReference type="NCBI Taxonomy" id="912552"/>
    <lineage>
        <taxon>Bacteria</taxon>
        <taxon>Bacillati</taxon>
        <taxon>Actinomycetota</taxon>
        <taxon>Thermoleophilia</taxon>
        <taxon>Solirubrobacterales</taxon>
        <taxon>Conexibacteraceae</taxon>
        <taxon>Conexibacter</taxon>
    </lineage>
</organism>
<keyword evidence="6" id="KW-1185">Reference proteome</keyword>
<sequence length="528" mass="56669">MSAPAERRLSAVADRTVLDVLAAGAAQHPRRELLVFDEIGAGVRAFTWEEVLERSLGVAQLLAARGVGRGDRVHLHMGNRPEFLFTWFGCAALGAAIVPTNTLASPAELSFALEHSGAVASVTEADGEAAVREAAAALARAPEIVVRERDGLLDPPPLDAGSPLRAGAAAAPDRDLGLLYTSGTTSRPKGVRITHANYVYAGEVVARNLRLSPADRILTVLPLFHANAQFYTTMGALVSRATLVLVSRFSASRVLGQAVAHRATVASLFAAPIRMILAQPRDPRWREHRLRAVLFAQNLTSAELAAWEEAVGAPLLQLYGMTETIGPPLMNPLDDVRRPDAIGRVTLGYTCRVVREDGAPAAVGEVGDLHVHGIPGLSLMRGYLDDEQATAEALQDGWLRTGDVVRVEPDGFLAFVDRSKDMIKRAGENVAASEVEHVLRAHPGVADAAVFGLPDPLRDEQIVAVVVPREEGAQPAAQELIDWCAQRLARFRVPSRIALAEALPRTSVGKIQKHLLRDEWLAADGGER</sequence>
<evidence type="ECO:0000256" key="2">
    <source>
        <dbReference type="ARBA" id="ARBA00022598"/>
    </source>
</evidence>
<dbReference type="EC" id="6.2.1.-" evidence="5"/>
<dbReference type="InterPro" id="IPR000873">
    <property type="entry name" value="AMP-dep_synth/lig_dom"/>
</dbReference>
<dbReference type="PANTHER" id="PTHR43767">
    <property type="entry name" value="LONG-CHAIN-FATTY-ACID--COA LIGASE"/>
    <property type="match status" value="1"/>
</dbReference>
<evidence type="ECO:0000256" key="1">
    <source>
        <dbReference type="ARBA" id="ARBA00006432"/>
    </source>
</evidence>
<dbReference type="PROSITE" id="PS00455">
    <property type="entry name" value="AMP_BINDING"/>
    <property type="match status" value="1"/>
</dbReference>
<dbReference type="Proteomes" id="UP000585272">
    <property type="component" value="Unassembled WGS sequence"/>
</dbReference>
<evidence type="ECO:0000313" key="5">
    <source>
        <dbReference type="EMBL" id="MBB4662862.1"/>
    </source>
</evidence>
<comment type="caution">
    <text evidence="5">The sequence shown here is derived from an EMBL/GenBank/DDBJ whole genome shotgun (WGS) entry which is preliminary data.</text>
</comment>
<dbReference type="Pfam" id="PF00501">
    <property type="entry name" value="AMP-binding"/>
    <property type="match status" value="1"/>
</dbReference>
<dbReference type="GO" id="GO:0016878">
    <property type="term" value="F:acid-thiol ligase activity"/>
    <property type="evidence" value="ECO:0007669"/>
    <property type="project" value="UniProtKB-ARBA"/>
</dbReference>
<dbReference type="InterPro" id="IPR020845">
    <property type="entry name" value="AMP-binding_CS"/>
</dbReference>
<dbReference type="EMBL" id="JACHNU010000002">
    <property type="protein sequence ID" value="MBB4662862.1"/>
    <property type="molecule type" value="Genomic_DNA"/>
</dbReference>
<dbReference type="FunFam" id="3.30.300.30:FF:000008">
    <property type="entry name" value="2,3-dihydroxybenzoate-AMP ligase"/>
    <property type="match status" value="1"/>
</dbReference>
<evidence type="ECO:0000313" key="6">
    <source>
        <dbReference type="Proteomes" id="UP000585272"/>
    </source>
</evidence>
<dbReference type="Gene3D" id="3.30.300.30">
    <property type="match status" value="1"/>
</dbReference>
<evidence type="ECO:0000259" key="3">
    <source>
        <dbReference type="Pfam" id="PF00501"/>
    </source>
</evidence>
<gene>
    <name evidence="5" type="ORF">BDZ31_002448</name>
</gene>
<dbReference type="SUPFAM" id="SSF56801">
    <property type="entry name" value="Acetyl-CoA synthetase-like"/>
    <property type="match status" value="1"/>
</dbReference>
<dbReference type="Pfam" id="PF13193">
    <property type="entry name" value="AMP-binding_C"/>
    <property type="match status" value="1"/>
</dbReference>
<dbReference type="InterPro" id="IPR050237">
    <property type="entry name" value="ATP-dep_AMP-bd_enzyme"/>
</dbReference>
<comment type="similarity">
    <text evidence="1">Belongs to the ATP-dependent AMP-binding enzyme family.</text>
</comment>
<protein>
    <submittedName>
        <fullName evidence="5">Crotonobetaine/carnitine-CoA ligase</fullName>
        <ecNumber evidence="5">6.2.1.-</ecNumber>
    </submittedName>
</protein>
<name>A0A840IDL9_9ACTN</name>
<feature type="domain" description="AMP-dependent synthetase/ligase" evidence="3">
    <location>
        <begin position="24"/>
        <end position="384"/>
    </location>
</feature>
<dbReference type="AlphaFoldDB" id="A0A840IDL9"/>
<dbReference type="PANTHER" id="PTHR43767:SF1">
    <property type="entry name" value="NONRIBOSOMAL PEPTIDE SYNTHASE PES1 (EUROFUNG)-RELATED"/>
    <property type="match status" value="1"/>
</dbReference>
<keyword evidence="2 5" id="KW-0436">Ligase</keyword>
<accession>A0A840IDL9</accession>
<feature type="domain" description="AMP-binding enzyme C-terminal" evidence="4">
    <location>
        <begin position="434"/>
        <end position="510"/>
    </location>
</feature>
<evidence type="ECO:0000259" key="4">
    <source>
        <dbReference type="Pfam" id="PF13193"/>
    </source>
</evidence>
<reference evidence="5 6" key="1">
    <citation type="submission" date="2020-08" db="EMBL/GenBank/DDBJ databases">
        <title>Genomic Encyclopedia of Archaeal and Bacterial Type Strains, Phase II (KMG-II): from individual species to whole genera.</title>
        <authorList>
            <person name="Goeker M."/>
        </authorList>
    </citation>
    <scope>NUCLEOTIDE SEQUENCE [LARGE SCALE GENOMIC DNA]</scope>
    <source>
        <strain evidence="5 6">DSM 23288</strain>
    </source>
</reference>
<dbReference type="InterPro" id="IPR025110">
    <property type="entry name" value="AMP-bd_C"/>
</dbReference>
<dbReference type="Gene3D" id="3.40.50.12780">
    <property type="entry name" value="N-terminal domain of ligase-like"/>
    <property type="match status" value="1"/>
</dbReference>
<dbReference type="InterPro" id="IPR045851">
    <property type="entry name" value="AMP-bd_C_sf"/>
</dbReference>